<keyword evidence="11" id="KW-1185">Reference proteome</keyword>
<dbReference type="Pfam" id="PF04577">
    <property type="entry name" value="Glyco_transf_61"/>
    <property type="match status" value="1"/>
</dbReference>
<reference evidence="10 11" key="2">
    <citation type="submission" date="2018-04" db="EMBL/GenBank/DDBJ databases">
        <title>OglaRS2 (Oryza glaberrima Reference Sequence Version 2).</title>
        <authorList>
            <person name="Zhang J."/>
            <person name="Kudrna D."/>
            <person name="Lee S."/>
            <person name="Talag J."/>
            <person name="Rajasekar S."/>
            <person name="Wing R.A."/>
        </authorList>
    </citation>
    <scope>NUCLEOTIDE SEQUENCE [LARGE SCALE GENOMIC DNA]</scope>
    <source>
        <strain evidence="10 11">cv. IRGC 96717</strain>
    </source>
</reference>
<evidence type="ECO:0000256" key="6">
    <source>
        <dbReference type="ARBA" id="ARBA00023180"/>
    </source>
</evidence>
<dbReference type="GO" id="GO:0016763">
    <property type="term" value="F:pentosyltransferase activity"/>
    <property type="evidence" value="ECO:0007669"/>
    <property type="project" value="UniProtKB-ARBA"/>
</dbReference>
<keyword evidence="3" id="KW-0328">Glycosyltransferase</keyword>
<evidence type="ECO:0000256" key="5">
    <source>
        <dbReference type="ARBA" id="ARBA00023034"/>
    </source>
</evidence>
<dbReference type="Gramene" id="ORGLA04G0028600.1">
    <property type="protein sequence ID" value="ORGLA04G0028600.1"/>
    <property type="gene ID" value="ORGLA04G0028600"/>
</dbReference>
<dbReference type="InterPro" id="IPR007657">
    <property type="entry name" value="Glycosyltransferase_61"/>
</dbReference>
<keyword evidence="8" id="KW-0472">Membrane</keyword>
<keyword evidence="5" id="KW-0333">Golgi apparatus</keyword>
<dbReference type="Proteomes" id="UP000007306">
    <property type="component" value="Chromosome 4"/>
</dbReference>
<dbReference type="PANTHER" id="PTHR20961:SF90">
    <property type="entry name" value="OS04G0196600 PROTEIN"/>
    <property type="match status" value="1"/>
</dbReference>
<evidence type="ECO:0000256" key="8">
    <source>
        <dbReference type="SAM" id="Phobius"/>
    </source>
</evidence>
<evidence type="ECO:0000313" key="10">
    <source>
        <dbReference type="EnsemblPlants" id="ORGLA04G0028600.1"/>
    </source>
</evidence>
<dbReference type="KEGG" id="ogl:127769855"/>
<evidence type="ECO:0000256" key="1">
    <source>
        <dbReference type="ARBA" id="ARBA00004323"/>
    </source>
</evidence>
<dbReference type="PANTHER" id="PTHR20961">
    <property type="entry name" value="GLYCOSYLTRANSFERASE"/>
    <property type="match status" value="1"/>
</dbReference>
<feature type="domain" description="Glycosyltransferase 61 catalytic" evidence="9">
    <location>
        <begin position="355"/>
        <end position="456"/>
    </location>
</feature>
<feature type="compositionally biased region" description="Basic and acidic residues" evidence="7">
    <location>
        <begin position="81"/>
        <end position="123"/>
    </location>
</feature>
<dbReference type="OMA" id="YIEYDIA"/>
<reference evidence="10" key="1">
    <citation type="submission" date="2015-06" db="UniProtKB">
        <authorList>
            <consortium name="EnsemblPlants"/>
        </authorList>
    </citation>
    <scope>IDENTIFICATION</scope>
</reference>
<proteinExistence type="predicted"/>
<dbReference type="InterPro" id="IPR049625">
    <property type="entry name" value="Glyco_transf_61_cat"/>
</dbReference>
<dbReference type="GeneID" id="127769855"/>
<accession>I1PJB7</accession>
<name>I1PJB7_ORYGL</name>
<dbReference type="HOGENOM" id="CLU_016869_3_0_1"/>
<dbReference type="EnsemblPlants" id="ORGLA04G0028600.1">
    <property type="protein sequence ID" value="ORGLA04G0028600.1"/>
    <property type="gene ID" value="ORGLA04G0028600"/>
</dbReference>
<keyword evidence="8" id="KW-0812">Transmembrane</keyword>
<protein>
    <recommendedName>
        <fullName evidence="9">Glycosyltransferase 61 catalytic domain-containing protein</fullName>
    </recommendedName>
</protein>
<dbReference type="RefSeq" id="XP_052151474.1">
    <property type="nucleotide sequence ID" value="XM_052295514.1"/>
</dbReference>
<feature type="transmembrane region" description="Helical" evidence="8">
    <location>
        <begin position="26"/>
        <end position="44"/>
    </location>
</feature>
<comment type="subcellular location">
    <subcellularLocation>
        <location evidence="1">Golgi apparatus membrane</location>
        <topology evidence="1">Single-pass type II membrane protein</topology>
    </subcellularLocation>
</comment>
<dbReference type="AlphaFoldDB" id="I1PJB7"/>
<keyword evidence="6" id="KW-0325">Glycoprotein</keyword>
<sequence length="550" mass="61169">MRRGESKAATRGANRSSSSSSWKSRYIGYGLVLGFVLMLLYLMVNAQFSNNPNAYLGPATTSKTESIPATTYQGNQAWQEDGSRGLEEGHREEVASAHTERSTGQRQEKDDESEKQRTEKNSIEEQLGNDRSSNYWEEGRQSEKKDTIEFSEFGGGTDDFNNVANTKPICDTSFGKYDICVLDGDTRAQGGAGAGAAAVTLVSPRAAPREWKIKPYSRKYLDGLKPVTVRSVPNPEDAPPCTTRLNVPAMVIELGGLTGNYWHDFTDVLVPLFIGARRFGGEVQLLVVNLLPFWVDKYRRIFSQISRHDIVDLEKDDDRGVVRCYPHVVVGYGSRKEFTIDPSLDDTGGGYTMVNFTEFLRQSYSLPRDRPIKLGTNHGARPRMMILERTNSRKLMNLPEVAAAARAAGFEVTVAGGRPTSTYDEFAREVNSYDVMVGVHGAGLTNCVFLPTGAVLLQIVPYGRLESIAQTDFGEPARDMGLRYIEYDIAADESSLMDVFGKDHPMIKDPVAVHLSGWGNVAEWYLGKQDVRVNIERFRPFLTQALEHLQ</sequence>
<evidence type="ECO:0000313" key="11">
    <source>
        <dbReference type="Proteomes" id="UP000007306"/>
    </source>
</evidence>
<dbReference type="GO" id="GO:0000139">
    <property type="term" value="C:Golgi membrane"/>
    <property type="evidence" value="ECO:0007669"/>
    <property type="project" value="UniProtKB-SubCell"/>
</dbReference>
<keyword evidence="8" id="KW-1133">Transmembrane helix</keyword>
<dbReference type="STRING" id="4538.I1PJB7"/>
<dbReference type="eggNOG" id="KOG4698">
    <property type="taxonomic scope" value="Eukaryota"/>
</dbReference>
<gene>
    <name evidence="10" type="primary">LOC127769855</name>
</gene>
<comment type="pathway">
    <text evidence="2">Glycan metabolism.</text>
</comment>
<keyword evidence="4" id="KW-0808">Transferase</keyword>
<feature type="region of interest" description="Disordered" evidence="7">
    <location>
        <begin position="79"/>
        <end position="143"/>
    </location>
</feature>
<evidence type="ECO:0000256" key="3">
    <source>
        <dbReference type="ARBA" id="ARBA00022676"/>
    </source>
</evidence>
<organism evidence="10 11">
    <name type="scientific">Oryza glaberrima</name>
    <name type="common">African rice</name>
    <dbReference type="NCBI Taxonomy" id="4538"/>
    <lineage>
        <taxon>Eukaryota</taxon>
        <taxon>Viridiplantae</taxon>
        <taxon>Streptophyta</taxon>
        <taxon>Embryophyta</taxon>
        <taxon>Tracheophyta</taxon>
        <taxon>Spermatophyta</taxon>
        <taxon>Magnoliopsida</taxon>
        <taxon>Liliopsida</taxon>
        <taxon>Poales</taxon>
        <taxon>Poaceae</taxon>
        <taxon>BOP clade</taxon>
        <taxon>Oryzoideae</taxon>
        <taxon>Oryzeae</taxon>
        <taxon>Oryzinae</taxon>
        <taxon>Oryza</taxon>
    </lineage>
</organism>
<feature type="region of interest" description="Disordered" evidence="7">
    <location>
        <begin position="1"/>
        <end position="21"/>
    </location>
</feature>
<evidence type="ECO:0000256" key="2">
    <source>
        <dbReference type="ARBA" id="ARBA00004881"/>
    </source>
</evidence>
<evidence type="ECO:0000256" key="7">
    <source>
        <dbReference type="SAM" id="MobiDB-lite"/>
    </source>
</evidence>
<evidence type="ECO:0000259" key="9">
    <source>
        <dbReference type="Pfam" id="PF04577"/>
    </source>
</evidence>
<evidence type="ECO:0000256" key="4">
    <source>
        <dbReference type="ARBA" id="ARBA00022679"/>
    </source>
</evidence>